<proteinExistence type="predicted"/>
<dbReference type="AlphaFoldDB" id="A0A2T8KLK5"/>
<dbReference type="Gramene" id="PVH63009">
    <property type="protein sequence ID" value="PVH63009"/>
    <property type="gene ID" value="PAHAL_3G453000"/>
</dbReference>
<accession>A0A2T8KLK5</accession>
<dbReference type="Proteomes" id="UP000243499">
    <property type="component" value="Chromosome 3"/>
</dbReference>
<reference evidence="1" key="1">
    <citation type="submission" date="2018-04" db="EMBL/GenBank/DDBJ databases">
        <title>WGS assembly of Panicum hallii.</title>
        <authorList>
            <person name="Lovell J."/>
            <person name="Jenkins J."/>
            <person name="Lowry D."/>
            <person name="Mamidi S."/>
            <person name="Sreedasyam A."/>
            <person name="Weng X."/>
            <person name="Barry K."/>
            <person name="Bonette J."/>
            <person name="Campitelli B."/>
            <person name="Daum C."/>
            <person name="Gordon S."/>
            <person name="Gould B."/>
            <person name="Lipzen A."/>
            <person name="Macqueen A."/>
            <person name="Palacio-Mejia J."/>
            <person name="Plott C."/>
            <person name="Shakirov E."/>
            <person name="Shu S."/>
            <person name="Yoshinaga Y."/>
            <person name="Zane M."/>
            <person name="Rokhsar D."/>
            <person name="Grimwood J."/>
            <person name="Schmutz J."/>
            <person name="Juenger T."/>
        </authorList>
    </citation>
    <scope>NUCLEOTIDE SEQUENCE [LARGE SCALE GENOMIC DNA]</scope>
    <source>
        <strain evidence="1">FIL2</strain>
    </source>
</reference>
<dbReference type="EMBL" id="CM008048">
    <property type="protein sequence ID" value="PVH63009.1"/>
    <property type="molecule type" value="Genomic_DNA"/>
</dbReference>
<protein>
    <submittedName>
        <fullName evidence="1">Uncharacterized protein</fullName>
    </submittedName>
</protein>
<sequence>MAASGLGVGSISLIVLAVGSIAPSLLKAAIGAIFAAFPDYQDRITMMDTVIAVFWKQPVEQFLKAAPCLVAYLMGIPILGYSLDIWKEHVNLIDEHAVTKANLRRAIDGKELDRPLPRFVTLSSGSTLRSKRRIRSIYVE</sequence>
<organism evidence="1">
    <name type="scientific">Panicum hallii</name>
    <dbReference type="NCBI Taxonomy" id="206008"/>
    <lineage>
        <taxon>Eukaryota</taxon>
        <taxon>Viridiplantae</taxon>
        <taxon>Streptophyta</taxon>
        <taxon>Embryophyta</taxon>
        <taxon>Tracheophyta</taxon>
        <taxon>Spermatophyta</taxon>
        <taxon>Magnoliopsida</taxon>
        <taxon>Liliopsida</taxon>
        <taxon>Poales</taxon>
        <taxon>Poaceae</taxon>
        <taxon>PACMAD clade</taxon>
        <taxon>Panicoideae</taxon>
        <taxon>Panicodae</taxon>
        <taxon>Paniceae</taxon>
        <taxon>Panicinae</taxon>
        <taxon>Panicum</taxon>
        <taxon>Panicum sect. Panicum</taxon>
    </lineage>
</organism>
<name>A0A2T8KLK5_9POAL</name>
<gene>
    <name evidence="1" type="ORF">PAHAL_3G453000</name>
</gene>
<evidence type="ECO:0000313" key="1">
    <source>
        <dbReference type="EMBL" id="PVH63009.1"/>
    </source>
</evidence>